<evidence type="ECO:0000259" key="1">
    <source>
        <dbReference type="Pfam" id="PF04994"/>
    </source>
</evidence>
<comment type="caution">
    <text evidence="2">The sequence shown here is derived from an EMBL/GenBank/DDBJ whole genome shotgun (WGS) entry which is preliminary data.</text>
</comment>
<accession>A0A0R1PE94</accession>
<evidence type="ECO:0000313" key="2">
    <source>
        <dbReference type="EMBL" id="KRL30816.1"/>
    </source>
</evidence>
<organism evidence="2 3">
    <name type="scientific">Companilactobacillus paralimentarius DSM 13238 = JCM 10415</name>
    <dbReference type="NCBI Taxonomy" id="1122151"/>
    <lineage>
        <taxon>Bacteria</taxon>
        <taxon>Bacillati</taxon>
        <taxon>Bacillota</taxon>
        <taxon>Bacilli</taxon>
        <taxon>Lactobacillales</taxon>
        <taxon>Lactobacillaceae</taxon>
        <taxon>Companilactobacillus</taxon>
    </lineage>
</organism>
<dbReference type="Proteomes" id="UP000051908">
    <property type="component" value="Unassembled WGS sequence"/>
</dbReference>
<dbReference type="OrthoDB" id="9796798at2"/>
<dbReference type="InterPro" id="IPR047525">
    <property type="entry name" value="TfoX-like"/>
</dbReference>
<protein>
    <recommendedName>
        <fullName evidence="1">TfoX C-terminal domain-containing protein</fullName>
    </recommendedName>
</protein>
<dbReference type="PANTHER" id="PTHR36121">
    <property type="entry name" value="PROTEIN SXY"/>
    <property type="match status" value="1"/>
</dbReference>
<keyword evidence="3" id="KW-1185">Reference proteome</keyword>
<dbReference type="RefSeq" id="WP_034543938.1">
    <property type="nucleotide sequence ID" value="NZ_AZES01000078.1"/>
</dbReference>
<dbReference type="Gene3D" id="1.10.150.20">
    <property type="entry name" value="5' to 3' exonuclease, C-terminal subdomain"/>
    <property type="match status" value="1"/>
</dbReference>
<dbReference type="AlphaFoldDB" id="A0A0R1PE94"/>
<reference evidence="2 3" key="1">
    <citation type="journal article" date="2015" name="Genome Announc.">
        <title>Expanding the biotechnology potential of lactobacilli through comparative genomics of 213 strains and associated genera.</title>
        <authorList>
            <person name="Sun Z."/>
            <person name="Harris H.M."/>
            <person name="McCann A."/>
            <person name="Guo C."/>
            <person name="Argimon S."/>
            <person name="Zhang W."/>
            <person name="Yang X."/>
            <person name="Jeffery I.B."/>
            <person name="Cooney J.C."/>
            <person name="Kagawa T.F."/>
            <person name="Liu W."/>
            <person name="Song Y."/>
            <person name="Salvetti E."/>
            <person name="Wrobel A."/>
            <person name="Rasinkangas P."/>
            <person name="Parkhill J."/>
            <person name="Rea M.C."/>
            <person name="O'Sullivan O."/>
            <person name="Ritari J."/>
            <person name="Douillard F.P."/>
            <person name="Paul Ross R."/>
            <person name="Yang R."/>
            <person name="Briner A.E."/>
            <person name="Felis G.E."/>
            <person name="de Vos W.M."/>
            <person name="Barrangou R."/>
            <person name="Klaenhammer T.R."/>
            <person name="Caufield P.W."/>
            <person name="Cui Y."/>
            <person name="Zhang H."/>
            <person name="O'Toole P.W."/>
        </authorList>
    </citation>
    <scope>NUCLEOTIDE SEQUENCE [LARGE SCALE GENOMIC DNA]</scope>
    <source>
        <strain evidence="2 3">DSM 13238</strain>
    </source>
</reference>
<sequence length="91" mass="10365">MNLVIERLTDLPNIGKVLNEQLSKIDVTDAATLKKLGSQQTFLKLKSLKAPDRFYCIQMLYSLEGAIQGVSYTKLPSERKTELLNFFRKNS</sequence>
<evidence type="ECO:0000313" key="3">
    <source>
        <dbReference type="Proteomes" id="UP000051908"/>
    </source>
</evidence>
<dbReference type="PATRIC" id="fig|1122151.5.peg.40"/>
<dbReference type="EMBL" id="AZES01000078">
    <property type="protein sequence ID" value="KRL30816.1"/>
    <property type="molecule type" value="Genomic_DNA"/>
</dbReference>
<dbReference type="PANTHER" id="PTHR36121:SF1">
    <property type="entry name" value="PROTEIN SXY"/>
    <property type="match status" value="1"/>
</dbReference>
<gene>
    <name evidence="2" type="ORF">FD33_GL000039</name>
</gene>
<feature type="domain" description="TfoX C-terminal" evidence="1">
    <location>
        <begin position="6"/>
        <end position="85"/>
    </location>
</feature>
<name>A0A0R1PE94_9LACO</name>
<dbReference type="GeneID" id="96668121"/>
<dbReference type="InterPro" id="IPR007077">
    <property type="entry name" value="TfoX_C"/>
</dbReference>
<dbReference type="Pfam" id="PF04994">
    <property type="entry name" value="TfoX_C"/>
    <property type="match status" value="1"/>
</dbReference>
<proteinExistence type="predicted"/>